<reference evidence="1 2" key="2">
    <citation type="journal article" date="2022" name="Mol. Ecol. Resour.">
        <title>The genomes of chicory, endive, great burdock and yacon provide insights into Asteraceae paleo-polyploidization history and plant inulin production.</title>
        <authorList>
            <person name="Fan W."/>
            <person name="Wang S."/>
            <person name="Wang H."/>
            <person name="Wang A."/>
            <person name="Jiang F."/>
            <person name="Liu H."/>
            <person name="Zhao H."/>
            <person name="Xu D."/>
            <person name="Zhang Y."/>
        </authorList>
    </citation>
    <scope>NUCLEOTIDE SEQUENCE [LARGE SCALE GENOMIC DNA]</scope>
    <source>
        <strain evidence="2">cv. Punajuju</strain>
        <tissue evidence="1">Leaves</tissue>
    </source>
</reference>
<reference evidence="2" key="1">
    <citation type="journal article" date="2022" name="Mol. Ecol. Resour.">
        <title>The genomes of chicory, endive, great burdock and yacon provide insights into Asteraceae palaeo-polyploidization history and plant inulin production.</title>
        <authorList>
            <person name="Fan W."/>
            <person name="Wang S."/>
            <person name="Wang H."/>
            <person name="Wang A."/>
            <person name="Jiang F."/>
            <person name="Liu H."/>
            <person name="Zhao H."/>
            <person name="Xu D."/>
            <person name="Zhang Y."/>
        </authorList>
    </citation>
    <scope>NUCLEOTIDE SEQUENCE [LARGE SCALE GENOMIC DNA]</scope>
    <source>
        <strain evidence="2">cv. Punajuju</strain>
    </source>
</reference>
<name>A0ACB9BQM5_CICIN</name>
<proteinExistence type="predicted"/>
<comment type="caution">
    <text evidence="1">The sequence shown here is derived from an EMBL/GenBank/DDBJ whole genome shotgun (WGS) entry which is preliminary data.</text>
</comment>
<protein>
    <submittedName>
        <fullName evidence="1">Uncharacterized protein</fullName>
    </submittedName>
</protein>
<gene>
    <name evidence="1" type="ORF">L2E82_36113</name>
</gene>
<accession>A0ACB9BQM5</accession>
<sequence length="290" mass="32993">MSSSSSSSLPTRKWTHDVFLSFRGDDTRNNFVDHLYTVLHQKGIHAFKDDKELHRGKSISRELLEAIEESRFAVVVFSKNYADSSWCLDELVKIMECKDQTGQIVLPVFYHVDPSHVRGQKRDFNTAFQQHEDKFRGEMDKVNKWRKALTAAAGLSGWHVKETGNGGESALITEIAENISGSIQARDMEKNLIGIGSRLDELYPLLGMEATKEEMGLQIVRESFVDSRVWKLDQIHDFIKGRKPETTRFEGVEDIPPPPANNIRVDLLDLRTLLVHESKSAKLGGWNDVR</sequence>
<dbReference type="EMBL" id="CM042014">
    <property type="protein sequence ID" value="KAI3724341.1"/>
    <property type="molecule type" value="Genomic_DNA"/>
</dbReference>
<evidence type="ECO:0000313" key="1">
    <source>
        <dbReference type="EMBL" id="KAI3724341.1"/>
    </source>
</evidence>
<organism evidence="1 2">
    <name type="scientific">Cichorium intybus</name>
    <name type="common">Chicory</name>
    <dbReference type="NCBI Taxonomy" id="13427"/>
    <lineage>
        <taxon>Eukaryota</taxon>
        <taxon>Viridiplantae</taxon>
        <taxon>Streptophyta</taxon>
        <taxon>Embryophyta</taxon>
        <taxon>Tracheophyta</taxon>
        <taxon>Spermatophyta</taxon>
        <taxon>Magnoliopsida</taxon>
        <taxon>eudicotyledons</taxon>
        <taxon>Gunneridae</taxon>
        <taxon>Pentapetalae</taxon>
        <taxon>asterids</taxon>
        <taxon>campanulids</taxon>
        <taxon>Asterales</taxon>
        <taxon>Asteraceae</taxon>
        <taxon>Cichorioideae</taxon>
        <taxon>Cichorieae</taxon>
        <taxon>Cichoriinae</taxon>
        <taxon>Cichorium</taxon>
    </lineage>
</organism>
<evidence type="ECO:0000313" key="2">
    <source>
        <dbReference type="Proteomes" id="UP001055811"/>
    </source>
</evidence>
<dbReference type="Proteomes" id="UP001055811">
    <property type="component" value="Linkage Group LG06"/>
</dbReference>
<keyword evidence="2" id="KW-1185">Reference proteome</keyword>